<evidence type="ECO:0000313" key="2">
    <source>
        <dbReference type="Proteomes" id="UP000295375"/>
    </source>
</evidence>
<proteinExistence type="predicted"/>
<reference evidence="1 2" key="1">
    <citation type="submission" date="2019-03" db="EMBL/GenBank/DDBJ databases">
        <title>Genomic Encyclopedia of Type Strains, Phase IV (KMG-IV): sequencing the most valuable type-strain genomes for metagenomic binning, comparative biology and taxonomic classification.</title>
        <authorList>
            <person name="Goeker M."/>
        </authorList>
    </citation>
    <scope>NUCLEOTIDE SEQUENCE [LARGE SCALE GENOMIC DNA]</scope>
    <source>
        <strain evidence="1 2">DSM 103792</strain>
    </source>
</reference>
<protein>
    <submittedName>
        <fullName evidence="1">TetR family transcriptional regulator</fullName>
    </submittedName>
</protein>
<comment type="caution">
    <text evidence="1">The sequence shown here is derived from an EMBL/GenBank/DDBJ whole genome shotgun (WGS) entry which is preliminary data.</text>
</comment>
<accession>A0A4V3D6G8</accession>
<keyword evidence="2" id="KW-1185">Reference proteome</keyword>
<organism evidence="1 2">
    <name type="scientific">Permianibacter aggregans</name>
    <dbReference type="NCBI Taxonomy" id="1510150"/>
    <lineage>
        <taxon>Bacteria</taxon>
        <taxon>Pseudomonadati</taxon>
        <taxon>Pseudomonadota</taxon>
        <taxon>Gammaproteobacteria</taxon>
        <taxon>Pseudomonadales</taxon>
        <taxon>Pseudomonadaceae</taxon>
        <taxon>Permianibacter</taxon>
    </lineage>
</organism>
<name>A0A4V3D6G8_9GAMM</name>
<dbReference type="Proteomes" id="UP000295375">
    <property type="component" value="Unassembled WGS sequence"/>
</dbReference>
<dbReference type="InterPro" id="IPR009057">
    <property type="entry name" value="Homeodomain-like_sf"/>
</dbReference>
<dbReference type="SUPFAM" id="SSF46689">
    <property type="entry name" value="Homeodomain-like"/>
    <property type="match status" value="1"/>
</dbReference>
<dbReference type="Gene3D" id="1.10.357.10">
    <property type="entry name" value="Tetracycline Repressor, domain 2"/>
    <property type="match status" value="1"/>
</dbReference>
<dbReference type="RefSeq" id="WP_133593487.1">
    <property type="nucleotide sequence ID" value="NZ_CP037953.1"/>
</dbReference>
<dbReference type="AlphaFoldDB" id="A0A4V3D6G8"/>
<sequence length="197" mass="22562">MSTEQSLAERLLDQALIIGEQQGWEAVHLHQLADACGVTLLDVQRSYRQKDELVDAWLNRADRALLTETGPSSSSAVERLEQALLRWLSVLAVHKRLTRQMLAYKLEPGHLHLQVRLITRVSRTVQWWREVSRREQTGLAQTFDEIALSSIFLASVSHFLFDDSAEFRRTRHLLQLKLMAHQAVCEAGTQLQSALKR</sequence>
<dbReference type="OrthoDB" id="7375611at2"/>
<dbReference type="EMBL" id="SNYM01000027">
    <property type="protein sequence ID" value="TDQ43867.1"/>
    <property type="molecule type" value="Genomic_DNA"/>
</dbReference>
<evidence type="ECO:0000313" key="1">
    <source>
        <dbReference type="EMBL" id="TDQ43867.1"/>
    </source>
</evidence>
<gene>
    <name evidence="1" type="ORF">EV696_12726</name>
</gene>